<gene>
    <name evidence="8" type="ORF">AMJ40_00630</name>
</gene>
<dbReference type="EMBL" id="LIZT01000005">
    <property type="protein sequence ID" value="KPJ51183.1"/>
    <property type="molecule type" value="Genomic_DNA"/>
</dbReference>
<comment type="subcellular location">
    <subcellularLocation>
        <location evidence="1">Cytoplasm</location>
    </subcellularLocation>
</comment>
<reference evidence="8 9" key="1">
    <citation type="journal article" date="2015" name="Microbiome">
        <title>Genomic resolution of linkages in carbon, nitrogen, and sulfur cycling among widespread estuary sediment bacteria.</title>
        <authorList>
            <person name="Baker B.J."/>
            <person name="Lazar C.S."/>
            <person name="Teske A.P."/>
            <person name="Dick G.J."/>
        </authorList>
    </citation>
    <scope>NUCLEOTIDE SEQUENCE [LARGE SCALE GENOMIC DNA]</scope>
    <source>
        <strain evidence="8">DG_26</strain>
    </source>
</reference>
<protein>
    <recommendedName>
        <fullName evidence="7">D,D-heptose 1,7-bisphosphate phosphatase</fullName>
    </recommendedName>
</protein>
<comment type="similarity">
    <text evidence="2">Belongs to the GmhB family.</text>
</comment>
<sequence length="199" mass="22153">MRHKAVFLDRDGVLNEERRDHVKCWEEFAWIPGSREALRRLRGDGFFTIVVTNQSVVGRGLLDSSALEGIHRAMVSEVEQIGGGIDGVYYCPHTPDAGCDCRKPKPGLLLKASEDFSISLRDSYVVTDTMNDVEMAKSVGCMAMLVCTGRGREEIRHQSEWRVRPDYILPDLARAVEVILNLEGSECVKKGAEGGEGER</sequence>
<dbReference type="InterPro" id="IPR006549">
    <property type="entry name" value="HAD-SF_hydro_IIIA"/>
</dbReference>
<dbReference type="PANTHER" id="PTHR42891:SF1">
    <property type="entry name" value="D-GLYCERO-BETA-D-MANNO-HEPTOSE-1,7-BISPHOSPHATE 7-PHOSPHATASE"/>
    <property type="match status" value="1"/>
</dbReference>
<dbReference type="NCBIfam" id="TIGR01662">
    <property type="entry name" value="HAD-SF-IIIA"/>
    <property type="match status" value="1"/>
</dbReference>
<evidence type="ECO:0000256" key="6">
    <source>
        <dbReference type="ARBA" id="ARBA00023277"/>
    </source>
</evidence>
<dbReference type="NCBIfam" id="TIGR01656">
    <property type="entry name" value="Histidinol-ppas"/>
    <property type="match status" value="1"/>
</dbReference>
<evidence type="ECO:0000256" key="5">
    <source>
        <dbReference type="ARBA" id="ARBA00022801"/>
    </source>
</evidence>
<evidence type="ECO:0000313" key="9">
    <source>
        <dbReference type="Proteomes" id="UP000051124"/>
    </source>
</evidence>
<dbReference type="InterPro" id="IPR036412">
    <property type="entry name" value="HAD-like_sf"/>
</dbReference>
<evidence type="ECO:0000256" key="4">
    <source>
        <dbReference type="ARBA" id="ARBA00022723"/>
    </source>
</evidence>
<evidence type="ECO:0000313" key="8">
    <source>
        <dbReference type="EMBL" id="KPJ51183.1"/>
    </source>
</evidence>
<evidence type="ECO:0000256" key="7">
    <source>
        <dbReference type="ARBA" id="ARBA00031828"/>
    </source>
</evidence>
<dbReference type="InterPro" id="IPR004446">
    <property type="entry name" value="Heptose_bisP_phosphatase"/>
</dbReference>
<name>A0A0S7WMD2_UNCT6</name>
<accession>A0A0S7WMD2</accession>
<dbReference type="CDD" id="cd07503">
    <property type="entry name" value="HAD_HisB-N"/>
    <property type="match status" value="1"/>
</dbReference>
<dbReference type="Gene3D" id="3.40.50.1000">
    <property type="entry name" value="HAD superfamily/HAD-like"/>
    <property type="match status" value="1"/>
</dbReference>
<dbReference type="Proteomes" id="UP000051124">
    <property type="component" value="Unassembled WGS sequence"/>
</dbReference>
<dbReference type="GO" id="GO:0005975">
    <property type="term" value="P:carbohydrate metabolic process"/>
    <property type="evidence" value="ECO:0007669"/>
    <property type="project" value="InterPro"/>
</dbReference>
<dbReference type="InterPro" id="IPR006543">
    <property type="entry name" value="Histidinol-phos"/>
</dbReference>
<dbReference type="NCBIfam" id="NF006506">
    <property type="entry name" value="PRK08942.1"/>
    <property type="match status" value="1"/>
</dbReference>
<evidence type="ECO:0000256" key="1">
    <source>
        <dbReference type="ARBA" id="ARBA00004496"/>
    </source>
</evidence>
<evidence type="ECO:0000256" key="3">
    <source>
        <dbReference type="ARBA" id="ARBA00022490"/>
    </source>
</evidence>
<dbReference type="PANTHER" id="PTHR42891">
    <property type="entry name" value="D-GLYCERO-BETA-D-MANNO-HEPTOSE-1,7-BISPHOSPHATE 7-PHOSPHATASE"/>
    <property type="match status" value="1"/>
</dbReference>
<dbReference type="Pfam" id="PF13242">
    <property type="entry name" value="Hydrolase_like"/>
    <property type="match status" value="1"/>
</dbReference>
<dbReference type="InterPro" id="IPR023214">
    <property type="entry name" value="HAD_sf"/>
</dbReference>
<dbReference type="AlphaFoldDB" id="A0A0S7WMD2"/>
<keyword evidence="6" id="KW-0119">Carbohydrate metabolism</keyword>
<dbReference type="GO" id="GO:0046872">
    <property type="term" value="F:metal ion binding"/>
    <property type="evidence" value="ECO:0007669"/>
    <property type="project" value="UniProtKB-KW"/>
</dbReference>
<dbReference type="GO" id="GO:0016791">
    <property type="term" value="F:phosphatase activity"/>
    <property type="evidence" value="ECO:0007669"/>
    <property type="project" value="InterPro"/>
</dbReference>
<organism evidence="8 9">
    <name type="scientific">candidate division TA06 bacterium DG_26</name>
    <dbReference type="NCBI Taxonomy" id="1703771"/>
    <lineage>
        <taxon>Bacteria</taxon>
        <taxon>Bacteria division TA06</taxon>
    </lineage>
</organism>
<proteinExistence type="inferred from homology"/>
<dbReference type="SUPFAM" id="SSF56784">
    <property type="entry name" value="HAD-like"/>
    <property type="match status" value="1"/>
</dbReference>
<keyword evidence="4" id="KW-0479">Metal-binding</keyword>
<evidence type="ECO:0000256" key="2">
    <source>
        <dbReference type="ARBA" id="ARBA00005628"/>
    </source>
</evidence>
<comment type="caution">
    <text evidence="8">The sequence shown here is derived from an EMBL/GenBank/DDBJ whole genome shotgun (WGS) entry which is preliminary data.</text>
</comment>
<keyword evidence="3" id="KW-0963">Cytoplasm</keyword>
<dbReference type="GO" id="GO:0005737">
    <property type="term" value="C:cytoplasm"/>
    <property type="evidence" value="ECO:0007669"/>
    <property type="project" value="UniProtKB-SubCell"/>
</dbReference>
<keyword evidence="5" id="KW-0378">Hydrolase</keyword>